<dbReference type="Proteomes" id="UP001429564">
    <property type="component" value="Unassembled WGS sequence"/>
</dbReference>
<dbReference type="EMBL" id="QHLQ01000012">
    <property type="protein sequence ID" value="NIZ61840.1"/>
    <property type="molecule type" value="Genomic_DNA"/>
</dbReference>
<evidence type="ECO:0000256" key="1">
    <source>
        <dbReference type="SAM" id="Phobius"/>
    </source>
</evidence>
<protein>
    <submittedName>
        <fullName evidence="2">Uncharacterized protein</fullName>
    </submittedName>
</protein>
<name>A0ABX0W860_9RHOB</name>
<proteinExistence type="predicted"/>
<comment type="caution">
    <text evidence="2">The sequence shown here is derived from an EMBL/GenBank/DDBJ whole genome shotgun (WGS) entry which is preliminary data.</text>
</comment>
<evidence type="ECO:0000313" key="3">
    <source>
        <dbReference type="Proteomes" id="UP001429564"/>
    </source>
</evidence>
<keyword evidence="1" id="KW-1133">Transmembrane helix</keyword>
<keyword evidence="1" id="KW-0812">Transmembrane</keyword>
<organism evidence="2 3">
    <name type="scientific">Parasedimentitalea denitrificans</name>
    <dbReference type="NCBI Taxonomy" id="2211118"/>
    <lineage>
        <taxon>Bacteria</taxon>
        <taxon>Pseudomonadati</taxon>
        <taxon>Pseudomonadota</taxon>
        <taxon>Alphaproteobacteria</taxon>
        <taxon>Rhodobacterales</taxon>
        <taxon>Paracoccaceae</taxon>
        <taxon>Parasedimentitalea</taxon>
    </lineage>
</organism>
<keyword evidence="1" id="KW-0472">Membrane</keyword>
<accession>A0ABX0W860</accession>
<sequence>MDWLPTMLDFLARLIEAAAWPGALVITALIFRKEIRDIAGNLRSLKWGDKEAILKAWKR</sequence>
<gene>
    <name evidence="2" type="ORF">DL239_12740</name>
</gene>
<feature type="transmembrane region" description="Helical" evidence="1">
    <location>
        <begin position="12"/>
        <end position="31"/>
    </location>
</feature>
<reference evidence="2 3" key="1">
    <citation type="submission" date="2018-05" db="EMBL/GenBank/DDBJ databases">
        <authorList>
            <person name="Zhang Y.-J."/>
        </authorList>
    </citation>
    <scope>NUCLEOTIDE SEQUENCE [LARGE SCALE GENOMIC DNA]</scope>
    <source>
        <strain evidence="2 3">CY04</strain>
    </source>
</reference>
<evidence type="ECO:0000313" key="2">
    <source>
        <dbReference type="EMBL" id="NIZ61840.1"/>
    </source>
</evidence>
<keyword evidence="3" id="KW-1185">Reference proteome</keyword>